<reference evidence="2 3" key="1">
    <citation type="submission" date="2013-01" db="EMBL/GenBank/DDBJ databases">
        <authorList>
            <person name="Bench S."/>
        </authorList>
    </citation>
    <scope>NUCLEOTIDE SEQUENCE [LARGE SCALE GENOMIC DNA]</scope>
    <source>
        <strain evidence="2 3">WH 0402</strain>
    </source>
</reference>
<keyword evidence="1" id="KW-0812">Transmembrane</keyword>
<name>T2JMT5_CROWT</name>
<keyword evidence="1" id="KW-0472">Membrane</keyword>
<dbReference type="AlphaFoldDB" id="T2JMT5"/>
<evidence type="ECO:0000313" key="2">
    <source>
        <dbReference type="EMBL" id="CCQ65842.1"/>
    </source>
</evidence>
<keyword evidence="1" id="KW-1133">Transmembrane helix</keyword>
<organism evidence="2 3">
    <name type="scientific">Crocosphaera watsonii WH 0402</name>
    <dbReference type="NCBI Taxonomy" id="1284629"/>
    <lineage>
        <taxon>Bacteria</taxon>
        <taxon>Bacillati</taxon>
        <taxon>Cyanobacteriota</taxon>
        <taxon>Cyanophyceae</taxon>
        <taxon>Oscillatoriophycideae</taxon>
        <taxon>Chroococcales</taxon>
        <taxon>Aphanothecaceae</taxon>
        <taxon>Crocosphaera</taxon>
    </lineage>
</organism>
<feature type="transmembrane region" description="Helical" evidence="1">
    <location>
        <begin position="12"/>
        <end position="34"/>
    </location>
</feature>
<sequence length="37" mass="4476">MYIHLLIFVKQFIDFLSFFLGLNYHYLSLNLLIITVI</sequence>
<accession>T2JMT5</accession>
<gene>
    <name evidence="2" type="ORF">CWATWH0402_3235</name>
</gene>
<comment type="caution">
    <text evidence="2">The sequence shown here is derived from an EMBL/GenBank/DDBJ whole genome shotgun (WGS) entry which is preliminary data.</text>
</comment>
<evidence type="ECO:0000256" key="1">
    <source>
        <dbReference type="SAM" id="Phobius"/>
    </source>
</evidence>
<dbReference type="Proteomes" id="UP000018130">
    <property type="component" value="Unassembled WGS sequence"/>
</dbReference>
<dbReference type="EMBL" id="CAQN01000272">
    <property type="protein sequence ID" value="CCQ65842.1"/>
    <property type="molecule type" value="Genomic_DNA"/>
</dbReference>
<protein>
    <submittedName>
        <fullName evidence="2">Uncharacterized protein</fullName>
    </submittedName>
</protein>
<evidence type="ECO:0000313" key="3">
    <source>
        <dbReference type="Proteomes" id="UP000018130"/>
    </source>
</evidence>
<reference evidence="2 3" key="2">
    <citation type="submission" date="2013-09" db="EMBL/GenBank/DDBJ databases">
        <title>Whole genome comparison of six Crocosphaera watsonii strains with differing phenotypes.</title>
        <authorList>
            <person name="Bench S.R."/>
            <person name="Heller P."/>
            <person name="Frank I."/>
            <person name="Arciniega M."/>
            <person name="Shilova I.N."/>
            <person name="Zehr J.P."/>
        </authorList>
    </citation>
    <scope>NUCLEOTIDE SEQUENCE [LARGE SCALE GENOMIC DNA]</scope>
    <source>
        <strain evidence="2 3">WH 0402</strain>
    </source>
</reference>
<proteinExistence type="predicted"/>